<name>A0A7J7I6V3_CAMSI</name>
<evidence type="ECO:0000313" key="2">
    <source>
        <dbReference type="Proteomes" id="UP000593564"/>
    </source>
</evidence>
<protein>
    <submittedName>
        <fullName evidence="1">Uncharacterized protein</fullName>
    </submittedName>
</protein>
<dbReference type="Proteomes" id="UP000593564">
    <property type="component" value="Unassembled WGS sequence"/>
</dbReference>
<dbReference type="EMBL" id="JACBKZ010000001">
    <property type="protein sequence ID" value="KAF5960762.1"/>
    <property type="molecule type" value="Genomic_DNA"/>
</dbReference>
<gene>
    <name evidence="1" type="ORF">HYC85_001971</name>
</gene>
<organism evidence="1 2">
    <name type="scientific">Camellia sinensis</name>
    <name type="common">Tea plant</name>
    <name type="synonym">Thea sinensis</name>
    <dbReference type="NCBI Taxonomy" id="4442"/>
    <lineage>
        <taxon>Eukaryota</taxon>
        <taxon>Viridiplantae</taxon>
        <taxon>Streptophyta</taxon>
        <taxon>Embryophyta</taxon>
        <taxon>Tracheophyta</taxon>
        <taxon>Spermatophyta</taxon>
        <taxon>Magnoliopsida</taxon>
        <taxon>eudicotyledons</taxon>
        <taxon>Gunneridae</taxon>
        <taxon>Pentapetalae</taxon>
        <taxon>asterids</taxon>
        <taxon>Ericales</taxon>
        <taxon>Theaceae</taxon>
        <taxon>Camellia</taxon>
    </lineage>
</organism>
<proteinExistence type="predicted"/>
<dbReference type="AlphaFoldDB" id="A0A7J7I6V3"/>
<comment type="caution">
    <text evidence="1">The sequence shown here is derived from an EMBL/GenBank/DDBJ whole genome shotgun (WGS) entry which is preliminary data.</text>
</comment>
<accession>A0A7J7I6V3</accession>
<evidence type="ECO:0000313" key="1">
    <source>
        <dbReference type="EMBL" id="KAF5960762.1"/>
    </source>
</evidence>
<sequence>MKTRSKIRRRMPIVSSSTFIPFPTIMDLVKLPGMKSQEARITIVDDISGIIKPGRQLTIKHDLPYDKYYSPFEINTVYMLITDSKFRACVDDFAAWSSRMRKDYFIESTLWKSKQISQDIMIEVSEREKQAGIVPDPDIDTYMKRLETTFSQPLIGDACDRVDEMAPDRD</sequence>
<reference evidence="1 2" key="2">
    <citation type="submission" date="2020-07" db="EMBL/GenBank/DDBJ databases">
        <title>Genome assembly of wild tea tree DASZ reveals pedigree and selection history of tea varieties.</title>
        <authorList>
            <person name="Zhang W."/>
        </authorList>
    </citation>
    <scope>NUCLEOTIDE SEQUENCE [LARGE SCALE GENOMIC DNA]</scope>
    <source>
        <strain evidence="2">cv. G240</strain>
        <tissue evidence="1">Leaf</tissue>
    </source>
</reference>
<keyword evidence="2" id="KW-1185">Reference proteome</keyword>
<reference evidence="2" key="1">
    <citation type="journal article" date="2020" name="Nat. Commun.">
        <title>Genome assembly of wild tea tree DASZ reveals pedigree and selection history of tea varieties.</title>
        <authorList>
            <person name="Zhang W."/>
            <person name="Zhang Y."/>
            <person name="Qiu H."/>
            <person name="Guo Y."/>
            <person name="Wan H."/>
            <person name="Zhang X."/>
            <person name="Scossa F."/>
            <person name="Alseekh S."/>
            <person name="Zhang Q."/>
            <person name="Wang P."/>
            <person name="Xu L."/>
            <person name="Schmidt M.H."/>
            <person name="Jia X."/>
            <person name="Li D."/>
            <person name="Zhu A."/>
            <person name="Guo F."/>
            <person name="Chen W."/>
            <person name="Ni D."/>
            <person name="Usadel B."/>
            <person name="Fernie A.R."/>
            <person name="Wen W."/>
        </authorList>
    </citation>
    <scope>NUCLEOTIDE SEQUENCE [LARGE SCALE GENOMIC DNA]</scope>
    <source>
        <strain evidence="2">cv. G240</strain>
    </source>
</reference>